<evidence type="ECO:0000313" key="2">
    <source>
        <dbReference type="EMBL" id="MDX8416043.1"/>
    </source>
</evidence>
<gene>
    <name evidence="2" type="ORF">MOX91_07635</name>
</gene>
<keyword evidence="3" id="KW-1185">Reference proteome</keyword>
<sequence length="114" mass="13220">MKRLSNIFAFAIFIFTAAFFSGCQSPRYKPTKEPQIMEGKMKCTISRFTHEKYAKPYLYAFYDTDGNFVSYIDFSNMVMSNVEQYMDRNVVIRGVLTGTQDGNVLKADMIKFSR</sequence>
<dbReference type="PROSITE" id="PS51257">
    <property type="entry name" value="PROKAR_LIPOPROTEIN"/>
    <property type="match status" value="1"/>
</dbReference>
<keyword evidence="1" id="KW-0732">Signal</keyword>
<comment type="caution">
    <text evidence="2">The sequence shown here is derived from an EMBL/GenBank/DDBJ whole genome shotgun (WGS) entry which is preliminary data.</text>
</comment>
<evidence type="ECO:0000256" key="1">
    <source>
        <dbReference type="SAM" id="SignalP"/>
    </source>
</evidence>
<feature type="signal peptide" evidence="1">
    <location>
        <begin position="1"/>
        <end position="20"/>
    </location>
</feature>
<dbReference type="Proteomes" id="UP001275932">
    <property type="component" value="Unassembled WGS sequence"/>
</dbReference>
<accession>A0ABU4WHK8</accession>
<organism evidence="2 3">
    <name type="scientific">Intestinicryptomonas porci</name>
    <dbReference type="NCBI Taxonomy" id="2926320"/>
    <lineage>
        <taxon>Bacteria</taxon>
        <taxon>Pseudomonadati</taxon>
        <taxon>Verrucomicrobiota</taxon>
        <taxon>Opitutia</taxon>
        <taxon>Opitutales</taxon>
        <taxon>Intestinicryptomonaceae</taxon>
        <taxon>Intestinicryptomonas</taxon>
    </lineage>
</organism>
<name>A0ABU4WHK8_9BACT</name>
<protein>
    <submittedName>
        <fullName evidence="2">Uncharacterized protein</fullName>
    </submittedName>
</protein>
<reference evidence="2 3" key="1">
    <citation type="submission" date="2022-03" db="EMBL/GenBank/DDBJ databases">
        <title>Novel taxa within the pig intestine.</title>
        <authorList>
            <person name="Wylensek D."/>
            <person name="Bishof K."/>
            <person name="Afrizal A."/>
            <person name="Clavel T."/>
        </authorList>
    </citation>
    <scope>NUCLEOTIDE SEQUENCE [LARGE SCALE GENOMIC DNA]</scope>
    <source>
        <strain evidence="2 3">CLA-KB-P66</strain>
    </source>
</reference>
<dbReference type="EMBL" id="JALBUT010000008">
    <property type="protein sequence ID" value="MDX8416043.1"/>
    <property type="molecule type" value="Genomic_DNA"/>
</dbReference>
<dbReference type="RefSeq" id="WP_370397496.1">
    <property type="nucleotide sequence ID" value="NZ_JALBUT010000008.1"/>
</dbReference>
<feature type="chain" id="PRO_5047337535" evidence="1">
    <location>
        <begin position="21"/>
        <end position="114"/>
    </location>
</feature>
<evidence type="ECO:0000313" key="3">
    <source>
        <dbReference type="Proteomes" id="UP001275932"/>
    </source>
</evidence>
<proteinExistence type="predicted"/>